<feature type="chain" id="PRO_5012380733" description="Retropepsin-like aspartic endopeptidase domain-containing protein" evidence="1">
    <location>
        <begin position="19"/>
        <end position="176"/>
    </location>
</feature>
<dbReference type="InterPro" id="IPR021109">
    <property type="entry name" value="Peptidase_aspartic_dom_sf"/>
</dbReference>
<protein>
    <recommendedName>
        <fullName evidence="2">Retropepsin-like aspartic endopeptidase domain-containing protein</fullName>
    </recommendedName>
</protein>
<dbReference type="RefSeq" id="WP_097788247.1">
    <property type="nucleotide sequence ID" value="NZ_BAAADT010000003.1"/>
</dbReference>
<accession>A0A291P4F0</accession>
<gene>
    <name evidence="3" type="ORF">BEI_0745</name>
</gene>
<dbReference type="InterPro" id="IPR008503">
    <property type="entry name" value="Asp_endopeptidase"/>
</dbReference>
<dbReference type="Gene3D" id="2.40.70.10">
    <property type="entry name" value="Acid Proteases"/>
    <property type="match status" value="1"/>
</dbReference>
<dbReference type="Proteomes" id="UP000219993">
    <property type="component" value="Chromosome"/>
</dbReference>
<keyword evidence="1" id="KW-0732">Signal</keyword>
<proteinExistence type="predicted"/>
<keyword evidence="4" id="KW-1185">Reference proteome</keyword>
<reference evidence="3 4" key="1">
    <citation type="journal article" date="2017" name="Sci. Rep.">
        <title>Revealing the Saline Adaptation Strategies of the Halophilic Bacterium Halomonas beimenensis through High-throughput Omics and Transposon Mutagenesis Approaches.</title>
        <authorList>
            <person name="Chen Y.H."/>
            <person name="Lin S.S."/>
            <person name="Shyu Y.T."/>
        </authorList>
    </citation>
    <scope>NUCLEOTIDE SEQUENCE [LARGE SCALE GENOMIC DNA]</scope>
    <source>
        <strain evidence="3 4">NTU-111</strain>
    </source>
</reference>
<feature type="signal peptide" evidence="1">
    <location>
        <begin position="1"/>
        <end position="18"/>
    </location>
</feature>
<dbReference type="Pfam" id="PF05618">
    <property type="entry name" value="Zn_protease"/>
    <property type="match status" value="1"/>
</dbReference>
<evidence type="ECO:0000313" key="4">
    <source>
        <dbReference type="Proteomes" id="UP000219993"/>
    </source>
</evidence>
<sequence>MRRLGVLVLALWSALAPADEPERVVGWVERVALMPWGAVLEAKLDSGARTSSLDARDLATFDREGEPWVRFRLRLEDAAAGETLSVTLERPLQRDMTVRGAGGRDERPVVLLEVCVDGVRYEEEFSLRDRSAMTYPMLLGRRTIGHLGRLDVARTHLTEPRCDEDSPLIPHRPDAE</sequence>
<dbReference type="PANTHER" id="PTHR38037">
    <property type="entry name" value="ZN_PROTEASE DOMAIN-CONTAINING PROTEIN"/>
    <property type="match status" value="1"/>
</dbReference>
<dbReference type="AlphaFoldDB" id="A0A291P4F0"/>
<dbReference type="PANTHER" id="PTHR38037:SF2">
    <property type="entry name" value="ATP-DEPENDENT ZINC PROTEASE DOMAIN-CONTAINING PROTEIN-RELATED"/>
    <property type="match status" value="1"/>
</dbReference>
<organism evidence="3 4">
    <name type="scientific">Halomonas beimenensis</name>
    <dbReference type="NCBI Taxonomy" id="475662"/>
    <lineage>
        <taxon>Bacteria</taxon>
        <taxon>Pseudomonadati</taxon>
        <taxon>Pseudomonadota</taxon>
        <taxon>Gammaproteobacteria</taxon>
        <taxon>Oceanospirillales</taxon>
        <taxon>Halomonadaceae</taxon>
        <taxon>Halomonas</taxon>
    </lineage>
</organism>
<name>A0A291P4F0_9GAMM</name>
<evidence type="ECO:0000259" key="2">
    <source>
        <dbReference type="Pfam" id="PF05618"/>
    </source>
</evidence>
<dbReference type="EMBL" id="CP021435">
    <property type="protein sequence ID" value="ATJ81732.1"/>
    <property type="molecule type" value="Genomic_DNA"/>
</dbReference>
<dbReference type="KEGG" id="hbe:BEI_0745"/>
<evidence type="ECO:0000313" key="3">
    <source>
        <dbReference type="EMBL" id="ATJ81732.1"/>
    </source>
</evidence>
<dbReference type="OrthoDB" id="8546610at2"/>
<evidence type="ECO:0000256" key="1">
    <source>
        <dbReference type="SAM" id="SignalP"/>
    </source>
</evidence>
<dbReference type="SUPFAM" id="SSF50630">
    <property type="entry name" value="Acid proteases"/>
    <property type="match status" value="1"/>
</dbReference>
<feature type="domain" description="Retropepsin-like aspartic endopeptidase" evidence="2">
    <location>
        <begin position="24"/>
        <end position="157"/>
    </location>
</feature>